<dbReference type="AlphaFoldDB" id="A0A9D4AXK2"/>
<keyword evidence="3" id="KW-1185">Reference proteome</keyword>
<reference evidence="2" key="1">
    <citation type="submission" date="2021-09" db="EMBL/GenBank/DDBJ databases">
        <title>The genome of Mauremys mutica provides insights into the evolution of semi-aquatic lifestyle.</title>
        <authorList>
            <person name="Gong S."/>
            <person name="Gao Y."/>
        </authorList>
    </citation>
    <scope>NUCLEOTIDE SEQUENCE</scope>
    <source>
        <strain evidence="2">MM-2020</strain>
        <tissue evidence="2">Muscle</tissue>
    </source>
</reference>
<proteinExistence type="predicted"/>
<protein>
    <submittedName>
        <fullName evidence="2">Uncharacterized protein</fullName>
    </submittedName>
</protein>
<sequence length="99" mass="10167">MGGVQGHVGTEADVPDWMGEASGRPGAAWGKLPNNPSLPPSPPKNPIPYVSHPHPTTLQVHSQAPAQQFTSFSLSSSVTPTPPGLCTASEGWGKCGSVL</sequence>
<evidence type="ECO:0000313" key="3">
    <source>
        <dbReference type="Proteomes" id="UP000827986"/>
    </source>
</evidence>
<evidence type="ECO:0000313" key="2">
    <source>
        <dbReference type="EMBL" id="KAH1173699.1"/>
    </source>
</evidence>
<feature type="compositionally biased region" description="Polar residues" evidence="1">
    <location>
        <begin position="54"/>
        <end position="79"/>
    </location>
</feature>
<dbReference type="EMBL" id="JAHDVG010000482">
    <property type="protein sequence ID" value="KAH1173699.1"/>
    <property type="molecule type" value="Genomic_DNA"/>
</dbReference>
<comment type="caution">
    <text evidence="2">The sequence shown here is derived from an EMBL/GenBank/DDBJ whole genome shotgun (WGS) entry which is preliminary data.</text>
</comment>
<feature type="compositionally biased region" description="Pro residues" evidence="1">
    <location>
        <begin position="36"/>
        <end position="46"/>
    </location>
</feature>
<feature type="region of interest" description="Disordered" evidence="1">
    <location>
        <begin position="1"/>
        <end position="99"/>
    </location>
</feature>
<gene>
    <name evidence="2" type="ORF">KIL84_017538</name>
</gene>
<accession>A0A9D4AXK2</accession>
<name>A0A9D4AXK2_9SAUR</name>
<organism evidence="2 3">
    <name type="scientific">Mauremys mutica</name>
    <name type="common">yellowpond turtle</name>
    <dbReference type="NCBI Taxonomy" id="74926"/>
    <lineage>
        <taxon>Eukaryota</taxon>
        <taxon>Metazoa</taxon>
        <taxon>Chordata</taxon>
        <taxon>Craniata</taxon>
        <taxon>Vertebrata</taxon>
        <taxon>Euteleostomi</taxon>
        <taxon>Archelosauria</taxon>
        <taxon>Testudinata</taxon>
        <taxon>Testudines</taxon>
        <taxon>Cryptodira</taxon>
        <taxon>Durocryptodira</taxon>
        <taxon>Testudinoidea</taxon>
        <taxon>Geoemydidae</taxon>
        <taxon>Geoemydinae</taxon>
        <taxon>Mauremys</taxon>
    </lineage>
</organism>
<dbReference type="Proteomes" id="UP000827986">
    <property type="component" value="Unassembled WGS sequence"/>
</dbReference>
<evidence type="ECO:0000256" key="1">
    <source>
        <dbReference type="SAM" id="MobiDB-lite"/>
    </source>
</evidence>